<dbReference type="AlphaFoldDB" id="A0A1B1UNK0"/>
<organism evidence="2 3">
    <name type="scientific">Bradyrhizobium icense</name>
    <dbReference type="NCBI Taxonomy" id="1274631"/>
    <lineage>
        <taxon>Bacteria</taxon>
        <taxon>Pseudomonadati</taxon>
        <taxon>Pseudomonadota</taxon>
        <taxon>Alphaproteobacteria</taxon>
        <taxon>Hyphomicrobiales</taxon>
        <taxon>Nitrobacteraceae</taxon>
        <taxon>Bradyrhizobium</taxon>
    </lineage>
</organism>
<dbReference type="RefSeq" id="WP_065731456.1">
    <property type="nucleotide sequence ID" value="NZ_CP016428.1"/>
</dbReference>
<accession>A0A1B1UNK0</accession>
<dbReference type="SUPFAM" id="SSF82171">
    <property type="entry name" value="DPP6 N-terminal domain-like"/>
    <property type="match status" value="1"/>
</dbReference>
<protein>
    <submittedName>
        <fullName evidence="2">Uncharacterized protein</fullName>
    </submittedName>
</protein>
<evidence type="ECO:0000313" key="2">
    <source>
        <dbReference type="EMBL" id="ANW04305.1"/>
    </source>
</evidence>
<dbReference type="Pfam" id="PF07676">
    <property type="entry name" value="PD40"/>
    <property type="match status" value="1"/>
</dbReference>
<dbReference type="Proteomes" id="UP000092839">
    <property type="component" value="Chromosome"/>
</dbReference>
<feature type="signal peptide" evidence="1">
    <location>
        <begin position="1"/>
        <end position="25"/>
    </location>
</feature>
<name>A0A1B1UNK0_9BRAD</name>
<dbReference type="EMBL" id="CP016428">
    <property type="protein sequence ID" value="ANW04305.1"/>
    <property type="molecule type" value="Genomic_DNA"/>
</dbReference>
<feature type="chain" id="PRO_5008530779" evidence="1">
    <location>
        <begin position="26"/>
        <end position="432"/>
    </location>
</feature>
<gene>
    <name evidence="2" type="ORF">LMTR13_33355</name>
</gene>
<dbReference type="OrthoDB" id="8397941at2"/>
<keyword evidence="3" id="KW-1185">Reference proteome</keyword>
<dbReference type="KEGG" id="bic:LMTR13_33355"/>
<proteinExistence type="predicted"/>
<dbReference type="InterPro" id="IPR011659">
    <property type="entry name" value="WD40"/>
</dbReference>
<evidence type="ECO:0000313" key="3">
    <source>
        <dbReference type="Proteomes" id="UP000092839"/>
    </source>
</evidence>
<keyword evidence="1" id="KW-0732">Signal</keyword>
<evidence type="ECO:0000256" key="1">
    <source>
        <dbReference type="SAM" id="SignalP"/>
    </source>
</evidence>
<sequence>MVLKMLRILSLVLMGMLTASYPSEAQQVPRINCGAPHQRDLNLTPIGDGPLQLRAVYCQIVRTTLYPSNMPMVSPDGQSIAYLENDAILRIAQLDNSDGWIDYRTKMGVFSRFGRSGRSRPAVAWASNSKSVWAANHDAVMPSGFATSPLQPLKTVDDGSILTLPPLQHEAGPLDGLLWAGGDGLAVAQFGTRGGYYRPEHPDPNPSFAIVDAQRGLVRDTLAFSAIEALKDRAKGSPHAAITDAAATRLRDGKVRTLLNVGRWVVWTEGQAPVTITDPYADDFYSHSHIVMSPDGSRVLVARFIGPREMICERRPRPDCGTRDPPVEGVIAAMHDLEDGRLLWSIRATVSYKYEGPPPAISPDGRFALIELPPEGDRPLIALVALEDGRIVQTIPAPSGYFGMGFARDGQSVWTHAHGLTALYDVQSHRQQ</sequence>
<reference evidence="2 3" key="1">
    <citation type="submission" date="2016-07" db="EMBL/GenBank/DDBJ databases">
        <title>Complete genome sequence of Bradyrhizobium icense LMTR 13T, a potential inoculant strain isolated from lima bean (Phaseolus lunatus) in Peru.</title>
        <authorList>
            <person name="Ormeno-Orrillo E."/>
            <person name="Duran D."/>
            <person name="Rogel M.A."/>
            <person name="Rey L."/>
            <person name="Imperial J."/>
            <person name="Ruiz-Argueso T."/>
            <person name="Martinez-Romero E."/>
        </authorList>
    </citation>
    <scope>NUCLEOTIDE SEQUENCE [LARGE SCALE GENOMIC DNA]</scope>
    <source>
        <strain evidence="2 3">LMTR 13</strain>
    </source>
</reference>